<evidence type="ECO:0000313" key="2">
    <source>
        <dbReference type="Proteomes" id="UP000657592"/>
    </source>
</evidence>
<comment type="caution">
    <text evidence="1">The sequence shown here is derived from an EMBL/GenBank/DDBJ whole genome shotgun (WGS) entry which is preliminary data.</text>
</comment>
<organism evidence="1 2">
    <name type="scientific">Microbacterium album</name>
    <dbReference type="NCBI Taxonomy" id="2053191"/>
    <lineage>
        <taxon>Bacteria</taxon>
        <taxon>Bacillati</taxon>
        <taxon>Actinomycetota</taxon>
        <taxon>Actinomycetes</taxon>
        <taxon>Micrococcales</taxon>
        <taxon>Microbacteriaceae</taxon>
        <taxon>Microbacterium</taxon>
    </lineage>
</organism>
<proteinExistence type="predicted"/>
<protein>
    <submittedName>
        <fullName evidence="1">Uncharacterized protein</fullName>
    </submittedName>
</protein>
<dbReference type="EMBL" id="BMJY01000007">
    <property type="protein sequence ID" value="GGH44563.1"/>
    <property type="molecule type" value="Genomic_DNA"/>
</dbReference>
<keyword evidence="2" id="KW-1185">Reference proteome</keyword>
<dbReference type="RefSeq" id="WP_188756076.1">
    <property type="nucleotide sequence ID" value="NZ_BMJY01000007.1"/>
</dbReference>
<dbReference type="AlphaFoldDB" id="A0A917MMI1"/>
<accession>A0A917MMI1</accession>
<sequence length="162" mass="17536">MMRFGPLHHIPDGLVIGDPGRRHLLLLPGSLVHRDGDQPTRSLPWDDIAATRLDLPTTRFRYPGLVSAIVSSVLVAVTLGDPGLDPDDGALEISGSPETTRLAVSRHHVGRYWIGSVGAAQALLDRLAAHAPSRALLADPEAILHRLARTARRGGWRDLPPR</sequence>
<evidence type="ECO:0000313" key="1">
    <source>
        <dbReference type="EMBL" id="GGH44563.1"/>
    </source>
</evidence>
<dbReference type="Proteomes" id="UP000657592">
    <property type="component" value="Unassembled WGS sequence"/>
</dbReference>
<reference evidence="1" key="2">
    <citation type="submission" date="2020-09" db="EMBL/GenBank/DDBJ databases">
        <authorList>
            <person name="Sun Q."/>
            <person name="Zhou Y."/>
        </authorList>
    </citation>
    <scope>NUCLEOTIDE SEQUENCE</scope>
    <source>
        <strain evidence="1">CGMCC 1.15794</strain>
    </source>
</reference>
<gene>
    <name evidence="1" type="ORF">GCM10010921_19300</name>
</gene>
<reference evidence="1" key="1">
    <citation type="journal article" date="2014" name="Int. J. Syst. Evol. Microbiol.">
        <title>Complete genome sequence of Corynebacterium casei LMG S-19264T (=DSM 44701T), isolated from a smear-ripened cheese.</title>
        <authorList>
            <consortium name="US DOE Joint Genome Institute (JGI-PGF)"/>
            <person name="Walter F."/>
            <person name="Albersmeier A."/>
            <person name="Kalinowski J."/>
            <person name="Ruckert C."/>
        </authorList>
    </citation>
    <scope>NUCLEOTIDE SEQUENCE</scope>
    <source>
        <strain evidence="1">CGMCC 1.15794</strain>
    </source>
</reference>
<name>A0A917MMI1_9MICO</name>